<comment type="caution">
    <text evidence="1">The sequence shown here is derived from an EMBL/GenBank/DDBJ whole genome shotgun (WGS) entry which is preliminary data.</text>
</comment>
<evidence type="ECO:0000313" key="2">
    <source>
        <dbReference type="Proteomes" id="UP001596512"/>
    </source>
</evidence>
<accession>A0ABW2TT93</accession>
<evidence type="ECO:0000313" key="1">
    <source>
        <dbReference type="EMBL" id="MFC7616944.1"/>
    </source>
</evidence>
<dbReference type="Proteomes" id="UP001596512">
    <property type="component" value="Unassembled WGS sequence"/>
</dbReference>
<dbReference type="EMBL" id="JBHTEY010000004">
    <property type="protein sequence ID" value="MFC7616944.1"/>
    <property type="molecule type" value="Genomic_DNA"/>
</dbReference>
<gene>
    <name evidence="1" type="ORF">ACFQV2_29345</name>
</gene>
<reference evidence="2" key="1">
    <citation type="journal article" date="2019" name="Int. J. Syst. Evol. Microbiol.">
        <title>The Global Catalogue of Microorganisms (GCM) 10K type strain sequencing project: providing services to taxonomists for standard genome sequencing and annotation.</title>
        <authorList>
            <consortium name="The Broad Institute Genomics Platform"/>
            <consortium name="The Broad Institute Genome Sequencing Center for Infectious Disease"/>
            <person name="Wu L."/>
            <person name="Ma J."/>
        </authorList>
    </citation>
    <scope>NUCLEOTIDE SEQUENCE [LARGE SCALE GENOMIC DNA]</scope>
    <source>
        <strain evidence="2">JCM 17695</strain>
    </source>
</reference>
<proteinExistence type="predicted"/>
<keyword evidence="2" id="KW-1185">Reference proteome</keyword>
<organism evidence="1 2">
    <name type="scientific">Actinokineospora soli</name>
    <dbReference type="NCBI Taxonomy" id="1048753"/>
    <lineage>
        <taxon>Bacteria</taxon>
        <taxon>Bacillati</taxon>
        <taxon>Actinomycetota</taxon>
        <taxon>Actinomycetes</taxon>
        <taxon>Pseudonocardiales</taxon>
        <taxon>Pseudonocardiaceae</taxon>
        <taxon>Actinokineospora</taxon>
    </lineage>
</organism>
<protein>
    <submittedName>
        <fullName evidence="1">Uncharacterized protein</fullName>
    </submittedName>
</protein>
<name>A0ABW2TT93_9PSEU</name>
<sequence>MEGEGKCVSCPRQRPEVRAARLAGA</sequence>